<reference evidence="2" key="1">
    <citation type="submission" date="2018-02" db="EMBL/GenBank/DDBJ databases">
        <title>Rhizophora mucronata_Transcriptome.</title>
        <authorList>
            <person name="Meera S.P."/>
            <person name="Sreeshan A."/>
            <person name="Augustine A."/>
        </authorList>
    </citation>
    <scope>NUCLEOTIDE SEQUENCE</scope>
    <source>
        <tissue evidence="2">Leaf</tissue>
    </source>
</reference>
<feature type="region of interest" description="Disordered" evidence="1">
    <location>
        <begin position="1"/>
        <end position="20"/>
    </location>
</feature>
<evidence type="ECO:0000313" key="2">
    <source>
        <dbReference type="EMBL" id="MBX68325.1"/>
    </source>
</evidence>
<dbReference type="EMBL" id="GGEC01087841">
    <property type="protein sequence ID" value="MBX68325.1"/>
    <property type="molecule type" value="Transcribed_RNA"/>
</dbReference>
<protein>
    <submittedName>
        <fullName evidence="2">Uncharacterized protein</fullName>
    </submittedName>
</protein>
<name>A0A2P2QN34_RHIMU</name>
<proteinExistence type="predicted"/>
<sequence>MVVPRKGLDSRTTGTGRAKSVCFGSGQRQRSFCA</sequence>
<organism evidence="2">
    <name type="scientific">Rhizophora mucronata</name>
    <name type="common">Asiatic mangrove</name>
    <dbReference type="NCBI Taxonomy" id="61149"/>
    <lineage>
        <taxon>Eukaryota</taxon>
        <taxon>Viridiplantae</taxon>
        <taxon>Streptophyta</taxon>
        <taxon>Embryophyta</taxon>
        <taxon>Tracheophyta</taxon>
        <taxon>Spermatophyta</taxon>
        <taxon>Magnoliopsida</taxon>
        <taxon>eudicotyledons</taxon>
        <taxon>Gunneridae</taxon>
        <taxon>Pentapetalae</taxon>
        <taxon>rosids</taxon>
        <taxon>fabids</taxon>
        <taxon>Malpighiales</taxon>
        <taxon>Rhizophoraceae</taxon>
        <taxon>Rhizophora</taxon>
    </lineage>
</organism>
<dbReference type="AlphaFoldDB" id="A0A2P2QN34"/>
<accession>A0A2P2QN34</accession>
<evidence type="ECO:0000256" key="1">
    <source>
        <dbReference type="SAM" id="MobiDB-lite"/>
    </source>
</evidence>